<dbReference type="Proteomes" id="UP000800092">
    <property type="component" value="Unassembled WGS sequence"/>
</dbReference>
<dbReference type="Gene3D" id="1.20.1290.10">
    <property type="entry name" value="AhpD-like"/>
    <property type="match status" value="1"/>
</dbReference>
<dbReference type="EMBL" id="ML991779">
    <property type="protein sequence ID" value="KAF2237706.1"/>
    <property type="molecule type" value="Genomic_DNA"/>
</dbReference>
<keyword evidence="2" id="KW-1185">Reference proteome</keyword>
<proteinExistence type="predicted"/>
<organism evidence="1 2">
    <name type="scientific">Viridothelium virens</name>
    <name type="common">Speckled blister lichen</name>
    <name type="synonym">Trypethelium virens</name>
    <dbReference type="NCBI Taxonomy" id="1048519"/>
    <lineage>
        <taxon>Eukaryota</taxon>
        <taxon>Fungi</taxon>
        <taxon>Dikarya</taxon>
        <taxon>Ascomycota</taxon>
        <taxon>Pezizomycotina</taxon>
        <taxon>Dothideomycetes</taxon>
        <taxon>Dothideomycetes incertae sedis</taxon>
        <taxon>Trypetheliales</taxon>
        <taxon>Trypetheliaceae</taxon>
        <taxon>Viridothelium</taxon>
    </lineage>
</organism>
<name>A0A6A6HHX8_VIRVR</name>
<evidence type="ECO:0000313" key="2">
    <source>
        <dbReference type="Proteomes" id="UP000800092"/>
    </source>
</evidence>
<dbReference type="OrthoDB" id="5537330at2759"/>
<sequence>MSLKEPTAEDAIKLFQAIEEKFPSASIGGDKWYLSTISALTGGGVPEFAAELYKYIIAKPEFSTSEARKALVRRLREALVKCVSIVGVCRPLEAIFSIGAIERPEDKDYTFTRKDWQCDEMNHQRGMDWLGKLYKQNLSLPMKRMEAHKDFEWISKEITYGLYLSDRQILDDTDTQMVVLSAIMIQNLKNETAWHLRGTRRVGVSEQDVETIQQCIELIAKFAEVSLHKVPRVADIEHEV</sequence>
<evidence type="ECO:0008006" key="3">
    <source>
        <dbReference type="Google" id="ProtNLM"/>
    </source>
</evidence>
<accession>A0A6A6HHX8</accession>
<dbReference type="PANTHER" id="PTHR28180">
    <property type="entry name" value="CONSERVED MITOCHONDRIAL PROTEIN-RELATED"/>
    <property type="match status" value="1"/>
</dbReference>
<dbReference type="InterPro" id="IPR029032">
    <property type="entry name" value="AhpD-like"/>
</dbReference>
<dbReference type="PANTHER" id="PTHR28180:SF5">
    <property type="entry name" value="DNA POLYMERASE ALPHA SUBUNIT B"/>
    <property type="match status" value="1"/>
</dbReference>
<dbReference type="AlphaFoldDB" id="A0A6A6HHX8"/>
<protein>
    <recommendedName>
        <fullName evidence="3">Carboxymuconolactone decarboxylase-like domain-containing protein</fullName>
    </recommendedName>
</protein>
<reference evidence="1" key="1">
    <citation type="journal article" date="2020" name="Stud. Mycol.">
        <title>101 Dothideomycetes genomes: a test case for predicting lifestyles and emergence of pathogens.</title>
        <authorList>
            <person name="Haridas S."/>
            <person name="Albert R."/>
            <person name="Binder M."/>
            <person name="Bloem J."/>
            <person name="Labutti K."/>
            <person name="Salamov A."/>
            <person name="Andreopoulos B."/>
            <person name="Baker S."/>
            <person name="Barry K."/>
            <person name="Bills G."/>
            <person name="Bluhm B."/>
            <person name="Cannon C."/>
            <person name="Castanera R."/>
            <person name="Culley D."/>
            <person name="Daum C."/>
            <person name="Ezra D."/>
            <person name="Gonzalez J."/>
            <person name="Henrissat B."/>
            <person name="Kuo A."/>
            <person name="Liang C."/>
            <person name="Lipzen A."/>
            <person name="Lutzoni F."/>
            <person name="Magnuson J."/>
            <person name="Mondo S."/>
            <person name="Nolan M."/>
            <person name="Ohm R."/>
            <person name="Pangilinan J."/>
            <person name="Park H.-J."/>
            <person name="Ramirez L."/>
            <person name="Alfaro M."/>
            <person name="Sun H."/>
            <person name="Tritt A."/>
            <person name="Yoshinaga Y."/>
            <person name="Zwiers L.-H."/>
            <person name="Turgeon B."/>
            <person name="Goodwin S."/>
            <person name="Spatafora J."/>
            <person name="Crous P."/>
            <person name="Grigoriev I."/>
        </authorList>
    </citation>
    <scope>NUCLEOTIDE SEQUENCE</scope>
    <source>
        <strain evidence="1">Tuck. ex Michener</strain>
    </source>
</reference>
<gene>
    <name evidence="1" type="ORF">EV356DRAFT_527469</name>
</gene>
<evidence type="ECO:0000313" key="1">
    <source>
        <dbReference type="EMBL" id="KAF2237706.1"/>
    </source>
</evidence>
<dbReference type="SUPFAM" id="SSF69118">
    <property type="entry name" value="AhpD-like"/>
    <property type="match status" value="1"/>
</dbReference>
<dbReference type="InterPro" id="IPR052999">
    <property type="entry name" value="PTS1_Protein"/>
</dbReference>